<dbReference type="SUPFAM" id="SSF55729">
    <property type="entry name" value="Acyl-CoA N-acyltransferases (Nat)"/>
    <property type="match status" value="1"/>
</dbReference>
<reference evidence="4 5" key="1">
    <citation type="submission" date="2018-05" db="EMBL/GenBank/DDBJ databases">
        <title>Genomic Encyclopedia of Type Strains, Phase IV (KMG-IV): sequencing the most valuable type-strain genomes for metagenomic binning, comparative biology and taxonomic classification.</title>
        <authorList>
            <person name="Goeker M."/>
        </authorList>
    </citation>
    <scope>NUCLEOTIDE SEQUENCE [LARGE SCALE GENOMIC DNA]</scope>
    <source>
        <strain evidence="4 5">DSM 6462</strain>
    </source>
</reference>
<protein>
    <submittedName>
        <fullName evidence="4">N-acetylglutamate synthase-like GNAT family acetyltransferase</fullName>
    </submittedName>
</protein>
<evidence type="ECO:0000256" key="2">
    <source>
        <dbReference type="ARBA" id="ARBA00023315"/>
    </source>
</evidence>
<comment type="caution">
    <text evidence="4">The sequence shown here is derived from an EMBL/GenBank/DDBJ whole genome shotgun (WGS) entry which is preliminary data.</text>
</comment>
<dbReference type="GO" id="GO:0016747">
    <property type="term" value="F:acyltransferase activity, transferring groups other than amino-acyl groups"/>
    <property type="evidence" value="ECO:0007669"/>
    <property type="project" value="InterPro"/>
</dbReference>
<dbReference type="InterPro" id="IPR050832">
    <property type="entry name" value="Bact_Acetyltransf"/>
</dbReference>
<sequence>MTSIRDATTDDLRTIIQLLADDQLGKAREILPDDAVPAGYLAAFEAITRDPNNRLIVMEDEGRVVGCCQLTFIPGLSYRGSTRGQIEGVRIAESHRNKGLGCELIAYAINACRAKGCRFVQLTSNAVRTDARRFYECLGFVASHVGMKLDLG</sequence>
<evidence type="ECO:0000313" key="5">
    <source>
        <dbReference type="Proteomes" id="UP000248021"/>
    </source>
</evidence>
<dbReference type="Gene3D" id="3.40.630.30">
    <property type="match status" value="1"/>
</dbReference>
<dbReference type="RefSeq" id="WP_110376268.1">
    <property type="nucleotide sequence ID" value="NZ_JAHBRY010000001.1"/>
</dbReference>
<organism evidence="4 5">
    <name type="scientific">Chelatococcus asaccharovorans</name>
    <dbReference type="NCBI Taxonomy" id="28210"/>
    <lineage>
        <taxon>Bacteria</taxon>
        <taxon>Pseudomonadati</taxon>
        <taxon>Pseudomonadota</taxon>
        <taxon>Alphaproteobacteria</taxon>
        <taxon>Hyphomicrobiales</taxon>
        <taxon>Chelatococcaceae</taxon>
        <taxon>Chelatococcus</taxon>
    </lineage>
</organism>
<dbReference type="Pfam" id="PF00583">
    <property type="entry name" value="Acetyltransf_1"/>
    <property type="match status" value="1"/>
</dbReference>
<dbReference type="Proteomes" id="UP000248021">
    <property type="component" value="Unassembled WGS sequence"/>
</dbReference>
<keyword evidence="1 4" id="KW-0808">Transferase</keyword>
<evidence type="ECO:0000259" key="3">
    <source>
        <dbReference type="PROSITE" id="PS51186"/>
    </source>
</evidence>
<dbReference type="OrthoDB" id="9789603at2"/>
<name>A0A2V3UDL8_9HYPH</name>
<dbReference type="EMBL" id="QJJK01000008">
    <property type="protein sequence ID" value="PXW56542.1"/>
    <property type="molecule type" value="Genomic_DNA"/>
</dbReference>
<gene>
    <name evidence="4" type="ORF">C7450_108294</name>
</gene>
<dbReference type="InterPro" id="IPR016181">
    <property type="entry name" value="Acyl_CoA_acyltransferase"/>
</dbReference>
<feature type="domain" description="N-acetyltransferase" evidence="3">
    <location>
        <begin position="2"/>
        <end position="152"/>
    </location>
</feature>
<dbReference type="AlphaFoldDB" id="A0A2V3UDL8"/>
<accession>A0A2V3UDL8</accession>
<keyword evidence="2" id="KW-0012">Acyltransferase</keyword>
<dbReference type="PANTHER" id="PTHR43877">
    <property type="entry name" value="AMINOALKYLPHOSPHONATE N-ACETYLTRANSFERASE-RELATED-RELATED"/>
    <property type="match status" value="1"/>
</dbReference>
<proteinExistence type="predicted"/>
<dbReference type="InterPro" id="IPR000182">
    <property type="entry name" value="GNAT_dom"/>
</dbReference>
<dbReference type="CDD" id="cd04301">
    <property type="entry name" value="NAT_SF"/>
    <property type="match status" value="1"/>
</dbReference>
<evidence type="ECO:0000313" key="4">
    <source>
        <dbReference type="EMBL" id="PXW56542.1"/>
    </source>
</evidence>
<evidence type="ECO:0000256" key="1">
    <source>
        <dbReference type="ARBA" id="ARBA00022679"/>
    </source>
</evidence>
<keyword evidence="5" id="KW-1185">Reference proteome</keyword>
<dbReference type="PANTHER" id="PTHR43877:SF2">
    <property type="entry name" value="AMINOALKYLPHOSPHONATE N-ACETYLTRANSFERASE-RELATED"/>
    <property type="match status" value="1"/>
</dbReference>
<dbReference type="PROSITE" id="PS51186">
    <property type="entry name" value="GNAT"/>
    <property type="match status" value="1"/>
</dbReference>